<keyword evidence="2" id="KW-0547">Nucleotide-binding</keyword>
<sequence>MAVTLTARLWPGAGGGAVLNRLWLGCPKATRQATFDHAPDGGTRKRVVCGPVCVYETRVQAGELQNDEYQKSVIQQLEDLHNELKDYQPIQATNSWNIFSKLFSSSSKKQEDSAKKLCPTAPNGLYLYGSVGCGKTMLMDLFYSTCTLKKRKRRVHFHSFMLDIHKRIHLVKQNMPKRDNSVSQMQSYDPIQPVAEEISAETWLLCFDEFQVTDIADAMILKRLFSHLWRGGTVVVATSNRPPDDLYKHGLQRVNFLPFIPMLKANCGTVNLDSGIDYRRQTIPAEGKVYFVTSECDAKYELDRIYEDLVSKEKAEEGPQTLTVMGRKLHLKKTCGSIVDCTFEELCMKPLGAVDYLEIASTFDTLILRDIPNLTLERKTEGRRFITLIDAIYDTKMQLVCSAETKADDLFLSGKLSEADALQARVLMGDLDIDVGSENAAASIFTGEEEMFAFERVRSRLAEMQTEEYWNERQWLKKVLDEGEASS</sequence>
<dbReference type="EMBL" id="JAODUO010000486">
    <property type="protein sequence ID" value="KAK2179498.1"/>
    <property type="molecule type" value="Genomic_DNA"/>
</dbReference>
<evidence type="ECO:0000313" key="5">
    <source>
        <dbReference type="Proteomes" id="UP001209878"/>
    </source>
</evidence>
<evidence type="ECO:0000256" key="3">
    <source>
        <dbReference type="ARBA" id="ARBA00022840"/>
    </source>
</evidence>
<name>A0AAD9NSW1_RIDPI</name>
<dbReference type="GO" id="GO:0016887">
    <property type="term" value="F:ATP hydrolysis activity"/>
    <property type="evidence" value="ECO:0007669"/>
    <property type="project" value="InterPro"/>
</dbReference>
<keyword evidence="3" id="KW-0067">ATP-binding</keyword>
<keyword evidence="5" id="KW-1185">Reference proteome</keyword>
<dbReference type="Pfam" id="PF03969">
    <property type="entry name" value="AFG1_ATPase"/>
    <property type="match status" value="1"/>
</dbReference>
<dbReference type="GO" id="GO:0005524">
    <property type="term" value="F:ATP binding"/>
    <property type="evidence" value="ECO:0007669"/>
    <property type="project" value="UniProtKB-KW"/>
</dbReference>
<evidence type="ECO:0008006" key="6">
    <source>
        <dbReference type="Google" id="ProtNLM"/>
    </source>
</evidence>
<dbReference type="PANTHER" id="PTHR12169">
    <property type="entry name" value="ATPASE N2B"/>
    <property type="match status" value="1"/>
</dbReference>
<gene>
    <name evidence="4" type="ORF">NP493_484g00031</name>
</gene>
<organism evidence="4 5">
    <name type="scientific">Ridgeia piscesae</name>
    <name type="common">Tubeworm</name>
    <dbReference type="NCBI Taxonomy" id="27915"/>
    <lineage>
        <taxon>Eukaryota</taxon>
        <taxon>Metazoa</taxon>
        <taxon>Spiralia</taxon>
        <taxon>Lophotrochozoa</taxon>
        <taxon>Annelida</taxon>
        <taxon>Polychaeta</taxon>
        <taxon>Sedentaria</taxon>
        <taxon>Canalipalpata</taxon>
        <taxon>Sabellida</taxon>
        <taxon>Siboglinidae</taxon>
        <taxon>Ridgeia</taxon>
    </lineage>
</organism>
<proteinExistence type="inferred from homology"/>
<dbReference type="NCBIfam" id="NF040713">
    <property type="entry name" value="ZapE"/>
    <property type="match status" value="1"/>
</dbReference>
<evidence type="ECO:0000313" key="4">
    <source>
        <dbReference type="EMBL" id="KAK2179498.1"/>
    </source>
</evidence>
<accession>A0AAD9NSW1</accession>
<dbReference type="GO" id="GO:0005739">
    <property type="term" value="C:mitochondrion"/>
    <property type="evidence" value="ECO:0007669"/>
    <property type="project" value="TreeGrafter"/>
</dbReference>
<comment type="caution">
    <text evidence="4">The sequence shown here is derived from an EMBL/GenBank/DDBJ whole genome shotgun (WGS) entry which is preliminary data.</text>
</comment>
<evidence type="ECO:0000256" key="2">
    <source>
        <dbReference type="ARBA" id="ARBA00022741"/>
    </source>
</evidence>
<dbReference type="AlphaFoldDB" id="A0AAD9NSW1"/>
<dbReference type="FunFam" id="3.40.50.300:FF:003045">
    <property type="entry name" value="GD10885"/>
    <property type="match status" value="1"/>
</dbReference>
<dbReference type="SUPFAM" id="SSF52540">
    <property type="entry name" value="P-loop containing nucleoside triphosphate hydrolases"/>
    <property type="match status" value="1"/>
</dbReference>
<dbReference type="PANTHER" id="PTHR12169:SF6">
    <property type="entry name" value="AFG1-LIKE ATPASE"/>
    <property type="match status" value="1"/>
</dbReference>
<dbReference type="InterPro" id="IPR005654">
    <property type="entry name" value="ATPase_AFG1-like"/>
</dbReference>
<comment type="similarity">
    <text evidence="1">Belongs to the AFG1 ATPase family.</text>
</comment>
<reference evidence="4" key="1">
    <citation type="journal article" date="2023" name="Mol. Biol. Evol.">
        <title>Third-Generation Sequencing Reveals the Adaptive Role of the Epigenome in Three Deep-Sea Polychaetes.</title>
        <authorList>
            <person name="Perez M."/>
            <person name="Aroh O."/>
            <person name="Sun Y."/>
            <person name="Lan Y."/>
            <person name="Juniper S.K."/>
            <person name="Young C.R."/>
            <person name="Angers B."/>
            <person name="Qian P.Y."/>
        </authorList>
    </citation>
    <scope>NUCLEOTIDE SEQUENCE</scope>
    <source>
        <strain evidence="4">R07B-5</strain>
    </source>
</reference>
<dbReference type="InterPro" id="IPR027417">
    <property type="entry name" value="P-loop_NTPase"/>
</dbReference>
<dbReference type="Proteomes" id="UP001209878">
    <property type="component" value="Unassembled WGS sequence"/>
</dbReference>
<protein>
    <recommendedName>
        <fullName evidence="6">AFG1-like ATPase</fullName>
    </recommendedName>
</protein>
<dbReference type="Gene3D" id="3.40.50.300">
    <property type="entry name" value="P-loop containing nucleotide triphosphate hydrolases"/>
    <property type="match status" value="1"/>
</dbReference>
<evidence type="ECO:0000256" key="1">
    <source>
        <dbReference type="ARBA" id="ARBA00010322"/>
    </source>
</evidence>